<feature type="chain" id="PRO_5044966030" evidence="2">
    <location>
        <begin position="30"/>
        <end position="311"/>
    </location>
</feature>
<feature type="signal peptide" evidence="2">
    <location>
        <begin position="1"/>
        <end position="29"/>
    </location>
</feature>
<gene>
    <name evidence="4" type="ORF">GCM10023188_46520</name>
</gene>
<evidence type="ECO:0000259" key="3">
    <source>
        <dbReference type="Pfam" id="PF00149"/>
    </source>
</evidence>
<evidence type="ECO:0000313" key="5">
    <source>
        <dbReference type="Proteomes" id="UP001500552"/>
    </source>
</evidence>
<dbReference type="InterPro" id="IPR006146">
    <property type="entry name" value="5'-Nucleotdase_CS"/>
</dbReference>
<dbReference type="InterPro" id="IPR006311">
    <property type="entry name" value="TAT_signal"/>
</dbReference>
<evidence type="ECO:0000313" key="4">
    <source>
        <dbReference type="EMBL" id="GAA4444478.1"/>
    </source>
</evidence>
<dbReference type="Pfam" id="PF00149">
    <property type="entry name" value="Metallophos"/>
    <property type="match status" value="1"/>
</dbReference>
<dbReference type="PROSITE" id="PS00785">
    <property type="entry name" value="5_NUCLEOTIDASE_1"/>
    <property type="match status" value="1"/>
</dbReference>
<dbReference type="InterPro" id="IPR019546">
    <property type="entry name" value="TAT_signal_bac_arc"/>
</dbReference>
<keyword evidence="2" id="KW-0547">Nucleotide-binding</keyword>
<dbReference type="EMBL" id="BAABHC010000039">
    <property type="protein sequence ID" value="GAA4444478.1"/>
    <property type="molecule type" value="Genomic_DNA"/>
</dbReference>
<dbReference type="CDD" id="cd00845">
    <property type="entry name" value="MPP_UshA_N_like"/>
    <property type="match status" value="1"/>
</dbReference>
<comment type="caution">
    <text evidence="4">The sequence shown here is derived from an EMBL/GenBank/DDBJ whole genome shotgun (WGS) entry which is preliminary data.</text>
</comment>
<protein>
    <submittedName>
        <fullName evidence="4">Metallophosphatase</fullName>
    </submittedName>
</protein>
<name>A0ABP8M511_9BACT</name>
<dbReference type="InterPro" id="IPR004843">
    <property type="entry name" value="Calcineurin-like_PHP"/>
</dbReference>
<accession>A0ABP8M511</accession>
<dbReference type="PANTHER" id="PTHR11575">
    <property type="entry name" value="5'-NUCLEOTIDASE-RELATED"/>
    <property type="match status" value="1"/>
</dbReference>
<dbReference type="PANTHER" id="PTHR11575:SF24">
    <property type="entry name" value="5'-NUCLEOTIDASE"/>
    <property type="match status" value="1"/>
</dbReference>
<dbReference type="InterPro" id="IPR029052">
    <property type="entry name" value="Metallo-depent_PP-like"/>
</dbReference>
<keyword evidence="2" id="KW-0378">Hydrolase</keyword>
<dbReference type="SUPFAM" id="SSF56300">
    <property type="entry name" value="Metallo-dependent phosphatases"/>
    <property type="match status" value="1"/>
</dbReference>
<dbReference type="InterPro" id="IPR006179">
    <property type="entry name" value="5_nucleotidase/apyrase"/>
</dbReference>
<comment type="similarity">
    <text evidence="1 2">Belongs to the 5'-nucleotidase family.</text>
</comment>
<keyword evidence="5" id="KW-1185">Reference proteome</keyword>
<dbReference type="NCBIfam" id="TIGR01409">
    <property type="entry name" value="TAT_signal_seq"/>
    <property type="match status" value="1"/>
</dbReference>
<dbReference type="Proteomes" id="UP001500552">
    <property type="component" value="Unassembled WGS sequence"/>
</dbReference>
<organism evidence="4 5">
    <name type="scientific">Pontibacter saemangeumensis</name>
    <dbReference type="NCBI Taxonomy" id="1084525"/>
    <lineage>
        <taxon>Bacteria</taxon>
        <taxon>Pseudomonadati</taxon>
        <taxon>Bacteroidota</taxon>
        <taxon>Cytophagia</taxon>
        <taxon>Cytophagales</taxon>
        <taxon>Hymenobacteraceae</taxon>
        <taxon>Pontibacter</taxon>
    </lineage>
</organism>
<dbReference type="PRINTS" id="PR01607">
    <property type="entry name" value="APYRASEFAMLY"/>
</dbReference>
<dbReference type="PROSITE" id="PS51318">
    <property type="entry name" value="TAT"/>
    <property type="match status" value="1"/>
</dbReference>
<feature type="domain" description="Calcineurin-like phosphoesterase" evidence="3">
    <location>
        <begin position="36"/>
        <end position="252"/>
    </location>
</feature>
<sequence>MINRRDFLKNTAVGAAGISLLGMPSAAEAAQRISLTVLHTNDQHSRIDPFPDDGRKYGGMGGMARRTTLVEQIRKQEPNVLLLDAGDIWQGTPYFNFFGGELEFKLMSDMQYDAATLGNHDFDNGLKGLEKQLPNAAFPFLIANYDFSGTILKDRFQPYKVIEKQGVRIGIFGLGIELEGLVGKNNFGETVYADPVAVAREMVQELRAGQKCNLVICLSHLGYSYKEEKIDDLKLARQVAGIDLILGGHTHTFLEVPEAVRHESGHETLVNQVGWSGLFLGRIDFSFNRKSKQKTDVRTALLPVNTPVTTS</sequence>
<keyword evidence="2" id="KW-0732">Signal</keyword>
<dbReference type="Gene3D" id="3.60.21.10">
    <property type="match status" value="1"/>
</dbReference>
<evidence type="ECO:0000256" key="1">
    <source>
        <dbReference type="ARBA" id="ARBA00006654"/>
    </source>
</evidence>
<evidence type="ECO:0000256" key="2">
    <source>
        <dbReference type="RuleBase" id="RU362119"/>
    </source>
</evidence>
<proteinExistence type="inferred from homology"/>
<reference evidence="5" key="1">
    <citation type="journal article" date="2019" name="Int. J. Syst. Evol. Microbiol.">
        <title>The Global Catalogue of Microorganisms (GCM) 10K type strain sequencing project: providing services to taxonomists for standard genome sequencing and annotation.</title>
        <authorList>
            <consortium name="The Broad Institute Genomics Platform"/>
            <consortium name="The Broad Institute Genome Sequencing Center for Infectious Disease"/>
            <person name="Wu L."/>
            <person name="Ma J."/>
        </authorList>
    </citation>
    <scope>NUCLEOTIDE SEQUENCE [LARGE SCALE GENOMIC DNA]</scope>
    <source>
        <strain evidence="5">JCM 17926</strain>
    </source>
</reference>